<dbReference type="Proteomes" id="UP001165092">
    <property type="component" value="Unassembled WGS sequence"/>
</dbReference>
<evidence type="ECO:0000256" key="3">
    <source>
        <dbReference type="ARBA" id="ARBA00022475"/>
    </source>
</evidence>
<dbReference type="NCBIfam" id="NF005929">
    <property type="entry name" value="PRK07946.1"/>
    <property type="match status" value="1"/>
</dbReference>
<comment type="subcellular location">
    <subcellularLocation>
        <location evidence="1">Cell membrane</location>
        <topology evidence="1">Multi-pass membrane protein</topology>
    </subcellularLocation>
</comment>
<feature type="transmembrane region" description="Helical" evidence="9">
    <location>
        <begin position="32"/>
        <end position="55"/>
    </location>
</feature>
<dbReference type="EMBL" id="BSQG01000002">
    <property type="protein sequence ID" value="GLU47572.1"/>
    <property type="molecule type" value="Genomic_DNA"/>
</dbReference>
<dbReference type="InterPro" id="IPR050601">
    <property type="entry name" value="CPA3_antiporter_subunitC"/>
</dbReference>
<evidence type="ECO:0000256" key="7">
    <source>
        <dbReference type="SAM" id="Coils"/>
    </source>
</evidence>
<reference evidence="10" key="1">
    <citation type="submission" date="2023-02" db="EMBL/GenBank/DDBJ databases">
        <title>Nocardiopsis ansamitocini NBRC 112285.</title>
        <authorList>
            <person name="Ichikawa N."/>
            <person name="Sato H."/>
            <person name="Tonouchi N."/>
        </authorList>
    </citation>
    <scope>NUCLEOTIDE SEQUENCE</scope>
    <source>
        <strain evidence="10">NBRC 112285</strain>
    </source>
</reference>
<evidence type="ECO:0000256" key="4">
    <source>
        <dbReference type="ARBA" id="ARBA00022692"/>
    </source>
</evidence>
<evidence type="ECO:0000256" key="5">
    <source>
        <dbReference type="ARBA" id="ARBA00022989"/>
    </source>
</evidence>
<comment type="caution">
    <text evidence="10">The sequence shown here is derived from an EMBL/GenBank/DDBJ whole genome shotgun (WGS) entry which is preliminary data.</text>
</comment>
<comment type="similarity">
    <text evidence="2">Belongs to the CPA3 antiporters (TC 2.A.63) subunit C family.</text>
</comment>
<evidence type="ECO:0000256" key="1">
    <source>
        <dbReference type="ARBA" id="ARBA00004651"/>
    </source>
</evidence>
<keyword evidence="5 9" id="KW-1133">Transmembrane helix</keyword>
<keyword evidence="6 9" id="KW-0472">Membrane</keyword>
<evidence type="ECO:0000256" key="8">
    <source>
        <dbReference type="SAM" id="MobiDB-lite"/>
    </source>
</evidence>
<dbReference type="InterPro" id="IPR039428">
    <property type="entry name" value="NUOK/Mnh_C1-like"/>
</dbReference>
<dbReference type="GO" id="GO:0005886">
    <property type="term" value="C:plasma membrane"/>
    <property type="evidence" value="ECO:0007669"/>
    <property type="project" value="UniProtKB-SubCell"/>
</dbReference>
<evidence type="ECO:0000256" key="9">
    <source>
        <dbReference type="SAM" id="Phobius"/>
    </source>
</evidence>
<evidence type="ECO:0000313" key="11">
    <source>
        <dbReference type="Proteomes" id="UP001165092"/>
    </source>
</evidence>
<dbReference type="PANTHER" id="PTHR34583:SF2">
    <property type="entry name" value="ANTIPORTER SUBUNIT MNHC2-RELATED"/>
    <property type="match status" value="1"/>
</dbReference>
<sequence length="271" mass="30491">MNDTPTVLLVIVVGVLVATGVTLLLERSLTRILLGVILLGNGVNLMILSTGGAAGGPPLLGLTEPDAMSDPLPQAMILTAIVITLGVTAFLLAMAYRSWQLQGNDEVQDDAEDRRISTGGERAELRARIRAQRRAQRTEIRDQRQALQDRIEREDQQEEAERAAIMAKLAQAKKDLNACVVDEARPEDTKQRWISDKKRSVRATILEARERVRARREELAEHVRADKEAERRQRKELRQKIRSQKRQLRSQIRAERERLALAEDSDLQGAD</sequence>
<dbReference type="RefSeq" id="WP_285758680.1">
    <property type="nucleotide sequence ID" value="NZ_BSQG01000002.1"/>
</dbReference>
<feature type="transmembrane region" description="Helical" evidence="9">
    <location>
        <begin position="6"/>
        <end position="25"/>
    </location>
</feature>
<evidence type="ECO:0000256" key="2">
    <source>
        <dbReference type="ARBA" id="ARBA00010388"/>
    </source>
</evidence>
<evidence type="ECO:0000313" key="10">
    <source>
        <dbReference type="EMBL" id="GLU47572.1"/>
    </source>
</evidence>
<keyword evidence="3" id="KW-1003">Cell membrane</keyword>
<organism evidence="10 11">
    <name type="scientific">Nocardiopsis ansamitocini</name>
    <dbReference type="NCBI Taxonomy" id="1670832"/>
    <lineage>
        <taxon>Bacteria</taxon>
        <taxon>Bacillati</taxon>
        <taxon>Actinomycetota</taxon>
        <taxon>Actinomycetes</taxon>
        <taxon>Streptosporangiales</taxon>
        <taxon>Nocardiopsidaceae</taxon>
        <taxon>Nocardiopsis</taxon>
    </lineage>
</organism>
<feature type="region of interest" description="Disordered" evidence="8">
    <location>
        <begin position="223"/>
        <end position="249"/>
    </location>
</feature>
<protein>
    <recommendedName>
        <fullName evidence="12">Na(+)/H(+) antiporter subunit C</fullName>
    </recommendedName>
</protein>
<dbReference type="AlphaFoldDB" id="A0A9W6P5S9"/>
<feature type="transmembrane region" description="Helical" evidence="9">
    <location>
        <begin position="75"/>
        <end position="96"/>
    </location>
</feature>
<evidence type="ECO:0000256" key="6">
    <source>
        <dbReference type="ARBA" id="ARBA00023136"/>
    </source>
</evidence>
<evidence type="ECO:0008006" key="12">
    <source>
        <dbReference type="Google" id="ProtNLM"/>
    </source>
</evidence>
<accession>A0A9W6P5S9</accession>
<feature type="coiled-coil region" evidence="7">
    <location>
        <begin position="137"/>
        <end position="173"/>
    </location>
</feature>
<feature type="compositionally biased region" description="Basic and acidic residues" evidence="8">
    <location>
        <begin position="223"/>
        <end position="239"/>
    </location>
</feature>
<keyword evidence="11" id="KW-1185">Reference proteome</keyword>
<gene>
    <name evidence="10" type="ORF">Nans01_19230</name>
</gene>
<dbReference type="PANTHER" id="PTHR34583">
    <property type="entry name" value="ANTIPORTER SUBUNIT MNHC2-RELATED"/>
    <property type="match status" value="1"/>
</dbReference>
<dbReference type="Pfam" id="PF00420">
    <property type="entry name" value="Oxidored_q2"/>
    <property type="match status" value="1"/>
</dbReference>
<keyword evidence="4 9" id="KW-0812">Transmembrane</keyword>
<name>A0A9W6P5S9_9ACTN</name>
<keyword evidence="7" id="KW-0175">Coiled coil</keyword>
<proteinExistence type="inferred from homology"/>
<dbReference type="Gene3D" id="1.10.287.3510">
    <property type="match status" value="1"/>
</dbReference>